<evidence type="ECO:0000313" key="4">
    <source>
        <dbReference type="Proteomes" id="UP000446768"/>
    </source>
</evidence>
<sequence>MKHLRTAVLALMLAGSPAVFATPVMEMHAEDLLVMAADFRKELNLNANQQTLWQQTESRTRTLLRERQSRREKMQAASRAALDGKEVELRELVGGLDAETAATAAEEKQLREWWLVVNDALNETQRRQVAVFLAEQLQRMPGREGGERPLRGSNEGHEGKGRGKGGMGGPGGQGGMGRGG</sequence>
<evidence type="ECO:0000256" key="1">
    <source>
        <dbReference type="SAM" id="MobiDB-lite"/>
    </source>
</evidence>
<name>A0A7X2LRB4_9BURK</name>
<evidence type="ECO:0000256" key="2">
    <source>
        <dbReference type="SAM" id="SignalP"/>
    </source>
</evidence>
<organism evidence="3 4">
    <name type="scientific">Pseudoduganella rivuli</name>
    <dbReference type="NCBI Taxonomy" id="2666085"/>
    <lineage>
        <taxon>Bacteria</taxon>
        <taxon>Pseudomonadati</taxon>
        <taxon>Pseudomonadota</taxon>
        <taxon>Betaproteobacteria</taxon>
        <taxon>Burkholderiales</taxon>
        <taxon>Oxalobacteraceae</taxon>
        <taxon>Telluria group</taxon>
        <taxon>Pseudoduganella</taxon>
    </lineage>
</organism>
<dbReference type="RefSeq" id="WP_154371139.1">
    <property type="nucleotide sequence ID" value="NZ_WKJJ01000002.1"/>
</dbReference>
<keyword evidence="2" id="KW-0732">Signal</keyword>
<feature type="signal peptide" evidence="2">
    <location>
        <begin position="1"/>
        <end position="21"/>
    </location>
</feature>
<evidence type="ECO:0008006" key="5">
    <source>
        <dbReference type="Google" id="ProtNLM"/>
    </source>
</evidence>
<gene>
    <name evidence="3" type="ORF">GJ700_02760</name>
</gene>
<keyword evidence="4" id="KW-1185">Reference proteome</keyword>
<feature type="chain" id="PRO_5030558082" description="Periplasmic heavy metal sensor" evidence="2">
    <location>
        <begin position="22"/>
        <end position="180"/>
    </location>
</feature>
<evidence type="ECO:0000313" key="3">
    <source>
        <dbReference type="EMBL" id="MRV70638.1"/>
    </source>
</evidence>
<reference evidence="3 4" key="1">
    <citation type="submission" date="2019-11" db="EMBL/GenBank/DDBJ databases">
        <title>Novel species isolated from a subtropical stream in China.</title>
        <authorList>
            <person name="Lu H."/>
        </authorList>
    </citation>
    <scope>NUCLEOTIDE SEQUENCE [LARGE SCALE GENOMIC DNA]</scope>
    <source>
        <strain evidence="3 4">FT92W</strain>
    </source>
</reference>
<proteinExistence type="predicted"/>
<dbReference type="Proteomes" id="UP000446768">
    <property type="component" value="Unassembled WGS sequence"/>
</dbReference>
<feature type="compositionally biased region" description="Gly residues" evidence="1">
    <location>
        <begin position="164"/>
        <end position="180"/>
    </location>
</feature>
<accession>A0A7X2LRB4</accession>
<comment type="caution">
    <text evidence="3">The sequence shown here is derived from an EMBL/GenBank/DDBJ whole genome shotgun (WGS) entry which is preliminary data.</text>
</comment>
<feature type="region of interest" description="Disordered" evidence="1">
    <location>
        <begin position="140"/>
        <end position="180"/>
    </location>
</feature>
<protein>
    <recommendedName>
        <fullName evidence="5">Periplasmic heavy metal sensor</fullName>
    </recommendedName>
</protein>
<feature type="compositionally biased region" description="Basic and acidic residues" evidence="1">
    <location>
        <begin position="141"/>
        <end position="161"/>
    </location>
</feature>
<dbReference type="AlphaFoldDB" id="A0A7X2LRB4"/>
<dbReference type="EMBL" id="WKJJ01000002">
    <property type="protein sequence ID" value="MRV70638.1"/>
    <property type="molecule type" value="Genomic_DNA"/>
</dbReference>